<evidence type="ECO:0000256" key="1">
    <source>
        <dbReference type="SAM" id="Phobius"/>
    </source>
</evidence>
<accession>A0A0C7LHW5</accession>
<dbReference type="OrthoDB" id="9792074at2"/>
<proteinExistence type="predicted"/>
<dbReference type="InterPro" id="IPR009045">
    <property type="entry name" value="Zn_M74/Hedgehog-like"/>
</dbReference>
<sequence length="235" mass="26973">MLKKGVIKIAIVVVIGFIVFQIFSFTKSKEKETYADIDKIKVEEISKEPVHKKSEYIPGEKPLYVDGVLVVNKDYGLPSDYAPESGSEDTQAMKAFNEMKEAAKKDGIRINVRSGYRNYDTQVDLYNDYVKADGKKAADRYSAIPGFSEHQTGLALDITTGNAQRPIGTWFDDTPQAKWLYENAYKYGFILRYPKGKEDTTGYMYESWHYRYIGKEHSKNFKMNDLTLEEYLGLK</sequence>
<dbReference type="GO" id="GO:0009002">
    <property type="term" value="F:serine-type D-Ala-D-Ala carboxypeptidase activity"/>
    <property type="evidence" value="ECO:0007669"/>
    <property type="project" value="UniProtKB-EC"/>
</dbReference>
<dbReference type="Proteomes" id="UP000049127">
    <property type="component" value="Unassembled WGS sequence"/>
</dbReference>
<keyword evidence="1" id="KW-0812">Transmembrane</keyword>
<dbReference type="EC" id="3.4.16.4" evidence="3"/>
<dbReference type="EMBL" id="CEKZ01000026">
    <property type="protein sequence ID" value="CEP41510.1"/>
    <property type="molecule type" value="Genomic_DNA"/>
</dbReference>
<dbReference type="GO" id="GO:0006508">
    <property type="term" value="P:proteolysis"/>
    <property type="evidence" value="ECO:0007669"/>
    <property type="project" value="InterPro"/>
</dbReference>
<dbReference type="InterPro" id="IPR052179">
    <property type="entry name" value="DD-CPase-like"/>
</dbReference>
<protein>
    <submittedName>
        <fullName evidence="3">D-alanyl-D-alanine carboxypeptidase</fullName>
        <ecNumber evidence="3">3.4.16.4</ecNumber>
    </submittedName>
</protein>
<keyword evidence="3" id="KW-0121">Carboxypeptidase</keyword>
<dbReference type="Pfam" id="PF02557">
    <property type="entry name" value="VanY"/>
    <property type="match status" value="1"/>
</dbReference>
<feature type="domain" description="D-alanyl-D-alanine carboxypeptidase-like core" evidence="2">
    <location>
        <begin position="90"/>
        <end position="215"/>
    </location>
</feature>
<dbReference type="AlphaFoldDB" id="A0A0C7LHW5"/>
<dbReference type="PANTHER" id="PTHR34385:SF1">
    <property type="entry name" value="PEPTIDOGLYCAN L-ALANYL-D-GLUTAMATE ENDOPEPTIDASE CWLK"/>
    <property type="match status" value="1"/>
</dbReference>
<name>A0A0C7LHW5_PARSO</name>
<evidence type="ECO:0000259" key="2">
    <source>
        <dbReference type="Pfam" id="PF02557"/>
    </source>
</evidence>
<evidence type="ECO:0000313" key="3">
    <source>
        <dbReference type="EMBL" id="CEP41510.1"/>
    </source>
</evidence>
<dbReference type="PANTHER" id="PTHR34385">
    <property type="entry name" value="D-ALANYL-D-ALANINE CARBOXYPEPTIDASE"/>
    <property type="match status" value="1"/>
</dbReference>
<keyword evidence="3" id="KW-0645">Protease</keyword>
<keyword evidence="3" id="KW-0378">Hydrolase</keyword>
<dbReference type="InterPro" id="IPR003709">
    <property type="entry name" value="VanY-like_core_dom"/>
</dbReference>
<dbReference type="MEROPS" id="M15.024"/>
<gene>
    <name evidence="3" type="ORF">R28058_31581</name>
</gene>
<keyword evidence="1" id="KW-1133">Transmembrane helix</keyword>
<dbReference type="CDD" id="cd14852">
    <property type="entry name" value="LD-carboxypeptidase"/>
    <property type="match status" value="1"/>
</dbReference>
<dbReference type="InterPro" id="IPR058193">
    <property type="entry name" value="VanY/YodJ_core_dom"/>
</dbReference>
<organism evidence="3 4">
    <name type="scientific">Paraclostridium sordellii</name>
    <name type="common">Clostridium sordellii</name>
    <dbReference type="NCBI Taxonomy" id="1505"/>
    <lineage>
        <taxon>Bacteria</taxon>
        <taxon>Bacillati</taxon>
        <taxon>Bacillota</taxon>
        <taxon>Clostridia</taxon>
        <taxon>Peptostreptococcales</taxon>
        <taxon>Peptostreptococcaceae</taxon>
        <taxon>Paraclostridium</taxon>
    </lineage>
</organism>
<evidence type="ECO:0000313" key="4">
    <source>
        <dbReference type="Proteomes" id="UP000049127"/>
    </source>
</evidence>
<dbReference type="Gene3D" id="3.30.1380.10">
    <property type="match status" value="1"/>
</dbReference>
<keyword evidence="1" id="KW-0472">Membrane</keyword>
<feature type="transmembrane region" description="Helical" evidence="1">
    <location>
        <begin position="6"/>
        <end position="25"/>
    </location>
</feature>
<reference evidence="3 4" key="1">
    <citation type="submission" date="2015-01" db="EMBL/GenBank/DDBJ databases">
        <authorList>
            <person name="Aslett A.Martin."/>
            <person name="De Silva Nishadi"/>
        </authorList>
    </citation>
    <scope>NUCLEOTIDE SEQUENCE [LARGE SCALE GENOMIC DNA]</scope>
    <source>
        <strain evidence="3 4">R28058</strain>
    </source>
</reference>
<dbReference type="RefSeq" id="WP_055343207.1">
    <property type="nucleotide sequence ID" value="NZ_CEKZ01000026.1"/>
</dbReference>
<dbReference type="SUPFAM" id="SSF55166">
    <property type="entry name" value="Hedgehog/DD-peptidase"/>
    <property type="match status" value="1"/>
</dbReference>